<organism evidence="2">
    <name type="scientific">Dulem virus 41</name>
    <dbReference type="NCBI Taxonomy" id="3145759"/>
    <lineage>
        <taxon>Viruses</taxon>
        <taxon>Duplodnaviria</taxon>
        <taxon>Heunggongvirae</taxon>
        <taxon>Uroviricota</taxon>
        <taxon>Caudoviricetes</taxon>
    </lineage>
</organism>
<proteinExistence type="predicted"/>
<evidence type="ECO:0000313" key="2">
    <source>
        <dbReference type="EMBL" id="XCD04897.1"/>
    </source>
</evidence>
<keyword evidence="1" id="KW-0472">Membrane</keyword>
<dbReference type="EMBL" id="PP511520">
    <property type="protein sequence ID" value="XCD04897.1"/>
    <property type="molecule type" value="Genomic_DNA"/>
</dbReference>
<name>A0AAU8AZ51_9CAUD</name>
<feature type="transmembrane region" description="Helical" evidence="1">
    <location>
        <begin position="6"/>
        <end position="28"/>
    </location>
</feature>
<protein>
    <submittedName>
        <fullName evidence="2">Uncharacterized protein</fullName>
    </submittedName>
</protein>
<sequence length="32" mass="3643">MGHSLMTVVSFFLIYCYPGINILFIFACSKLN</sequence>
<keyword evidence="1" id="KW-1133">Transmembrane helix</keyword>
<accession>A0AAU8AZ51</accession>
<reference evidence="2" key="1">
    <citation type="submission" date="2024-03" db="EMBL/GenBank/DDBJ databases">
        <title>Diverse circular DNA viruses in blood, oral, and fecal samples of captive lemurs.</title>
        <authorList>
            <person name="Paietta E.N."/>
            <person name="Kraberger S."/>
            <person name="Lund M.C."/>
            <person name="Custer J.M."/>
            <person name="Vargas K.M."/>
            <person name="Ehmke E.E."/>
            <person name="Yoder A.D."/>
            <person name="Varsani A."/>
        </authorList>
    </citation>
    <scope>NUCLEOTIDE SEQUENCE</scope>
    <source>
        <strain evidence="2">Duke_24FS_1</strain>
    </source>
</reference>
<keyword evidence="1" id="KW-0812">Transmembrane</keyword>
<evidence type="ECO:0000256" key="1">
    <source>
        <dbReference type="SAM" id="Phobius"/>
    </source>
</evidence>